<dbReference type="HAMAP" id="MF_01401">
    <property type="entry name" value="MsrA"/>
    <property type="match status" value="1"/>
</dbReference>
<evidence type="ECO:0000259" key="5">
    <source>
        <dbReference type="Pfam" id="PF01625"/>
    </source>
</evidence>
<keyword evidence="1 4" id="KW-0560">Oxidoreductase</keyword>
<dbReference type="InterPro" id="IPR036509">
    <property type="entry name" value="Met_Sox_Rdtase_MsrA_sf"/>
</dbReference>
<comment type="catalytic activity">
    <reaction evidence="2 4">
        <text>L-methionyl-[protein] + [thioredoxin]-disulfide + H2O = L-methionyl-(S)-S-oxide-[protein] + [thioredoxin]-dithiol</text>
        <dbReference type="Rhea" id="RHEA:14217"/>
        <dbReference type="Rhea" id="RHEA-COMP:10698"/>
        <dbReference type="Rhea" id="RHEA-COMP:10700"/>
        <dbReference type="Rhea" id="RHEA-COMP:12313"/>
        <dbReference type="Rhea" id="RHEA-COMP:12315"/>
        <dbReference type="ChEBI" id="CHEBI:15377"/>
        <dbReference type="ChEBI" id="CHEBI:16044"/>
        <dbReference type="ChEBI" id="CHEBI:29950"/>
        <dbReference type="ChEBI" id="CHEBI:44120"/>
        <dbReference type="ChEBI" id="CHEBI:50058"/>
        <dbReference type="EC" id="1.8.4.11"/>
    </reaction>
</comment>
<proteinExistence type="inferred from homology"/>
<dbReference type="PANTHER" id="PTHR43774">
    <property type="entry name" value="PEPTIDE METHIONINE SULFOXIDE REDUCTASE"/>
    <property type="match status" value="1"/>
</dbReference>
<accession>A0A9X0UDY4</accession>
<gene>
    <name evidence="4 6" type="primary">msrA</name>
    <name evidence="6" type="ORF">H7965_12390</name>
</gene>
<dbReference type="InterPro" id="IPR002569">
    <property type="entry name" value="Met_Sox_Rdtase_MsrA_dom"/>
</dbReference>
<dbReference type="AlphaFoldDB" id="A0A9X0UDY4"/>
<dbReference type="PANTHER" id="PTHR43774:SF1">
    <property type="entry name" value="PEPTIDE METHIONINE SULFOXIDE REDUCTASE MSRA 2"/>
    <property type="match status" value="1"/>
</dbReference>
<dbReference type="SUPFAM" id="SSF55068">
    <property type="entry name" value="Peptide methionine sulfoxide reductase"/>
    <property type="match status" value="1"/>
</dbReference>
<protein>
    <recommendedName>
        <fullName evidence="4">Peptide methionine sulfoxide reductase MsrA</fullName>
        <shortName evidence="4">Protein-methionine-S-oxide reductase</shortName>
        <ecNumber evidence="4">1.8.4.11</ecNumber>
    </recommendedName>
    <alternativeName>
        <fullName evidence="4">Peptide-methionine (S)-S-oxide reductase</fullName>
        <shortName evidence="4">Peptide Met(O) reductase</shortName>
    </alternativeName>
</protein>
<comment type="similarity">
    <text evidence="4">Belongs to the MsrA Met sulfoxide reductase family.</text>
</comment>
<evidence type="ECO:0000256" key="3">
    <source>
        <dbReference type="ARBA" id="ARBA00048782"/>
    </source>
</evidence>
<evidence type="ECO:0000313" key="6">
    <source>
        <dbReference type="EMBL" id="MBC4016123.1"/>
    </source>
</evidence>
<evidence type="ECO:0000256" key="2">
    <source>
        <dbReference type="ARBA" id="ARBA00047806"/>
    </source>
</evidence>
<dbReference type="Gene3D" id="3.30.1060.10">
    <property type="entry name" value="Peptide methionine sulphoxide reductase MsrA"/>
    <property type="match status" value="1"/>
</dbReference>
<evidence type="ECO:0000256" key="1">
    <source>
        <dbReference type="ARBA" id="ARBA00023002"/>
    </source>
</evidence>
<dbReference type="Pfam" id="PF01625">
    <property type="entry name" value="PMSR"/>
    <property type="match status" value="1"/>
</dbReference>
<dbReference type="GO" id="GO:0008113">
    <property type="term" value="F:peptide-methionine (S)-S-oxide reductase activity"/>
    <property type="evidence" value="ECO:0007669"/>
    <property type="project" value="UniProtKB-UniRule"/>
</dbReference>
<evidence type="ECO:0000256" key="4">
    <source>
        <dbReference type="HAMAP-Rule" id="MF_01401"/>
    </source>
</evidence>
<organism evidence="6 7">
    <name type="scientific">Siccirubricoccus deserti</name>
    <dbReference type="NCBI Taxonomy" id="2013562"/>
    <lineage>
        <taxon>Bacteria</taxon>
        <taxon>Pseudomonadati</taxon>
        <taxon>Pseudomonadota</taxon>
        <taxon>Alphaproteobacteria</taxon>
        <taxon>Acetobacterales</taxon>
        <taxon>Roseomonadaceae</taxon>
        <taxon>Siccirubricoccus</taxon>
    </lineage>
</organism>
<sequence length="183" mass="20323">MSGTTETATLGGGCFWCLDAIYRDLRGVSAVVSGYAGGHTENPTYEEVCGKRTGHAEVVQVTFDPAEISYADLLRVFFTIHDPTTKDRQGADVGPQYRSVILYHSEEQKRVAEQVMDEIAGAGIWGAPLVTELVPFDRFWPGEAEHQDYFARTPWSGYCRVVIAPKVAKFRKSYADRLKRPAA</sequence>
<comment type="function">
    <text evidence="4">Has an important function as a repair enzyme for proteins that have been inactivated by oxidation. Catalyzes the reversible oxidation-reduction of methionine sulfoxide in proteins to methionine.</text>
</comment>
<evidence type="ECO:0000313" key="7">
    <source>
        <dbReference type="Proteomes" id="UP000600101"/>
    </source>
</evidence>
<comment type="catalytic activity">
    <reaction evidence="3 4">
        <text>[thioredoxin]-disulfide + L-methionine + H2O = L-methionine (S)-S-oxide + [thioredoxin]-dithiol</text>
        <dbReference type="Rhea" id="RHEA:19993"/>
        <dbReference type="Rhea" id="RHEA-COMP:10698"/>
        <dbReference type="Rhea" id="RHEA-COMP:10700"/>
        <dbReference type="ChEBI" id="CHEBI:15377"/>
        <dbReference type="ChEBI" id="CHEBI:29950"/>
        <dbReference type="ChEBI" id="CHEBI:50058"/>
        <dbReference type="ChEBI" id="CHEBI:57844"/>
        <dbReference type="ChEBI" id="CHEBI:58772"/>
        <dbReference type="EC" id="1.8.4.11"/>
    </reaction>
</comment>
<dbReference type="RefSeq" id="WP_186770892.1">
    <property type="nucleotide sequence ID" value="NZ_JACOMF010000012.1"/>
</dbReference>
<name>A0A9X0UDY4_9PROT</name>
<feature type="domain" description="Peptide methionine sulphoxide reductase MsrA" evidence="5">
    <location>
        <begin position="7"/>
        <end position="159"/>
    </location>
</feature>
<dbReference type="NCBIfam" id="TIGR00401">
    <property type="entry name" value="msrA"/>
    <property type="match status" value="1"/>
</dbReference>
<comment type="caution">
    <text evidence="6">The sequence shown here is derived from an EMBL/GenBank/DDBJ whole genome shotgun (WGS) entry which is preliminary data.</text>
</comment>
<dbReference type="EMBL" id="JACOMF010000012">
    <property type="protein sequence ID" value="MBC4016123.1"/>
    <property type="molecule type" value="Genomic_DNA"/>
</dbReference>
<dbReference type="Proteomes" id="UP000600101">
    <property type="component" value="Unassembled WGS sequence"/>
</dbReference>
<feature type="active site" evidence="4">
    <location>
        <position position="14"/>
    </location>
</feature>
<keyword evidence="7" id="KW-1185">Reference proteome</keyword>
<dbReference type="EC" id="1.8.4.11" evidence="4"/>
<reference evidence="6" key="1">
    <citation type="submission" date="2020-08" db="EMBL/GenBank/DDBJ databases">
        <authorList>
            <person name="Hu Y."/>
            <person name="Nguyen S.V."/>
            <person name="Li F."/>
            <person name="Fanning S."/>
        </authorList>
    </citation>
    <scope>NUCLEOTIDE SEQUENCE</scope>
    <source>
        <strain evidence="6">SYSU D8009</strain>
    </source>
</reference>